<dbReference type="GeneID" id="61454408"/>
<dbReference type="PATRIC" id="fig|424182.3.peg.1104"/>
<dbReference type="InterPro" id="IPR005624">
    <property type="entry name" value="PduO/GlcC-like"/>
</dbReference>
<dbReference type="InterPro" id="IPR038084">
    <property type="entry name" value="PduO/GlcC-like_sf"/>
</dbReference>
<dbReference type="InterPro" id="IPR052517">
    <property type="entry name" value="GlcG_carb_metab_protein"/>
</dbReference>
<dbReference type="EMBL" id="HG518322">
    <property type="protein sequence ID" value="CDI08016.1"/>
    <property type="molecule type" value="Genomic_DNA"/>
</dbReference>
<dbReference type="HOGENOM" id="CLU_103773_0_1_5"/>
<evidence type="ECO:0000313" key="4">
    <source>
        <dbReference type="EMBL" id="QIX20114.1"/>
    </source>
</evidence>
<gene>
    <name evidence="2" type="ORF">BN877_I1106</name>
    <name evidence="3" type="ORF">FOB26_17920</name>
    <name evidence="4" type="ORF">FOB41_02655</name>
</gene>
<keyword evidence="1" id="KW-0732">Signal</keyword>
<dbReference type="KEGG" id="rir:BN877_I1106"/>
<dbReference type="Proteomes" id="UP000016944">
    <property type="component" value="Chromosome I"/>
</dbReference>
<proteinExistence type="predicted"/>
<dbReference type="PANTHER" id="PTHR34309">
    <property type="entry name" value="SLR1406 PROTEIN"/>
    <property type="match status" value="1"/>
</dbReference>
<dbReference type="Pfam" id="PF03928">
    <property type="entry name" value="HbpS-like"/>
    <property type="match status" value="1"/>
</dbReference>
<name>A0A1L9CV63_9HYPH</name>
<dbReference type="Proteomes" id="UP001155820">
    <property type="component" value="Unassembled WGS sequence"/>
</dbReference>
<organism evidence="2 5">
    <name type="scientific">Agrobacterium pusense</name>
    <dbReference type="NCBI Taxonomy" id="648995"/>
    <lineage>
        <taxon>Bacteria</taxon>
        <taxon>Pseudomonadati</taxon>
        <taxon>Pseudomonadota</taxon>
        <taxon>Alphaproteobacteria</taxon>
        <taxon>Hyphomicrobiales</taxon>
        <taxon>Rhizobiaceae</taxon>
        <taxon>Rhizobium/Agrobacterium group</taxon>
        <taxon>Agrobacterium</taxon>
    </lineage>
</organism>
<sequence>MIRNLLVVSTLLAPSVALAQTLPTAPYLPLELAEKAASAALQACSAKGNAVTVAIVARDGAVKTVLKADGSGPHTVSSATGKAFAAASLGRDIGEIAEFIASKPANDGLRNMDERMVIQAGGLPIKIGDALVGGIGVGGAPSGAIDAECAREGLNTIGAK</sequence>
<reference evidence="4 6" key="4">
    <citation type="submission" date="2020-04" db="EMBL/GenBank/DDBJ databases">
        <title>FDA dAtabase for Regulatory Grade micrObial Sequences (FDA-ARGOS): Supporting development and validation of Infectious Disease Dx tests.</title>
        <authorList>
            <person name="Sciortino C."/>
            <person name="Tallon L."/>
            <person name="Sadzewicz L."/>
            <person name="Vavikolanu K."/>
            <person name="Mehta A."/>
            <person name="Aluvathingal J."/>
            <person name="Nadendla S."/>
            <person name="Nandy P."/>
            <person name="Geyer C."/>
            <person name="Yan Y."/>
            <person name="Sichtig H."/>
        </authorList>
    </citation>
    <scope>NUCLEOTIDE SEQUENCE [LARGE SCALE GENOMIC DNA]</scope>
    <source>
        <strain evidence="4 6">FDAARGOS_633</strain>
    </source>
</reference>
<dbReference type="PANTHER" id="PTHR34309:SF10">
    <property type="entry name" value="SLR1406 PROTEIN"/>
    <property type="match status" value="1"/>
</dbReference>
<keyword evidence="7" id="KW-1185">Reference proteome</keyword>
<evidence type="ECO:0000313" key="6">
    <source>
        <dbReference type="Proteomes" id="UP000500870"/>
    </source>
</evidence>
<protein>
    <submittedName>
        <fullName evidence="3">Heme-binding protein</fullName>
    </submittedName>
</protein>
<dbReference type="AlphaFoldDB" id="A0A1L9CV63"/>
<dbReference type="Proteomes" id="UP000500870">
    <property type="component" value="Chromosome 1"/>
</dbReference>
<feature type="chain" id="PRO_5044562527" evidence="1">
    <location>
        <begin position="20"/>
        <end position="160"/>
    </location>
</feature>
<dbReference type="Gene3D" id="3.30.450.150">
    <property type="entry name" value="Haem-degrading domain"/>
    <property type="match status" value="1"/>
</dbReference>
<accession>U4PVT1</accession>
<reference evidence="3" key="3">
    <citation type="submission" date="2019-07" db="EMBL/GenBank/DDBJ databases">
        <title>FDA dAtabase for Regulatory Grade micrObial Sequences (FDA-ARGOS): Supporting development and validation of Infectious Disease Dx tests.</title>
        <authorList>
            <person name="Bachman M."/>
            <person name="Young C."/>
            <person name="Tallon L."/>
            <person name="Sadzewicz L."/>
            <person name="Vavikolanu K."/>
            <person name="Mehta A."/>
            <person name="Aluvathingal J."/>
            <person name="Nadendla S."/>
            <person name="Nandy P."/>
            <person name="Geyer C."/>
            <person name="Yan Y."/>
            <person name="Sichtig H."/>
        </authorList>
    </citation>
    <scope>NUCLEOTIDE SEQUENCE</scope>
    <source>
        <strain evidence="3">FDAARGOS_618</strain>
    </source>
</reference>
<dbReference type="EMBL" id="JABRWM010000006">
    <property type="protein sequence ID" value="NRF20937.1"/>
    <property type="molecule type" value="Genomic_DNA"/>
</dbReference>
<feature type="signal peptide" evidence="1">
    <location>
        <begin position="1"/>
        <end position="19"/>
    </location>
</feature>
<reference evidence="2 5" key="1">
    <citation type="journal article" date="2013" name="Genome Announc.">
        <title>Complete Genome Sequence of the Sesbania Symbiont and Rice Growth-Promoting Endophyte Rhizobium sp. Strain IRBG74.</title>
        <authorList>
            <person name="Crook M.B."/>
            <person name="Mitra S."/>
            <person name="Ane J.M."/>
            <person name="Sadowsky M.J."/>
            <person name="Gyaneshwar P."/>
        </authorList>
    </citation>
    <scope>NUCLEOTIDE SEQUENCE [LARGE SCALE GENOMIC DNA]</scope>
    <source>
        <strain evidence="2 5">IRBG74</strain>
    </source>
</reference>
<reference evidence="2" key="2">
    <citation type="submission" date="2013-08" db="EMBL/GenBank/DDBJ databases">
        <authorList>
            <person name="Sundararajan A."/>
        </authorList>
    </citation>
    <scope>NUCLEOTIDE SEQUENCE</scope>
    <source>
        <strain evidence="2">IRBG74</strain>
    </source>
</reference>
<evidence type="ECO:0000313" key="2">
    <source>
        <dbReference type="EMBL" id="CDI08016.1"/>
    </source>
</evidence>
<evidence type="ECO:0000313" key="7">
    <source>
        <dbReference type="Proteomes" id="UP001155820"/>
    </source>
</evidence>
<dbReference type="RefSeq" id="WP_004441094.1">
    <property type="nucleotide sequence ID" value="NC_022535.1"/>
</dbReference>
<dbReference type="EMBL" id="CP050898">
    <property type="protein sequence ID" value="QIX20114.1"/>
    <property type="molecule type" value="Genomic_DNA"/>
</dbReference>
<dbReference type="SUPFAM" id="SSF143744">
    <property type="entry name" value="GlcG-like"/>
    <property type="match status" value="1"/>
</dbReference>
<accession>A0A1L9CV63</accession>
<evidence type="ECO:0000256" key="1">
    <source>
        <dbReference type="SAM" id="SignalP"/>
    </source>
</evidence>
<evidence type="ECO:0000313" key="3">
    <source>
        <dbReference type="EMBL" id="NRF20937.1"/>
    </source>
</evidence>
<evidence type="ECO:0000313" key="5">
    <source>
        <dbReference type="Proteomes" id="UP000016944"/>
    </source>
</evidence>